<gene>
    <name evidence="3" type="ORF">CI238_11786</name>
</gene>
<evidence type="ECO:0000313" key="4">
    <source>
        <dbReference type="Proteomes" id="UP000076584"/>
    </source>
</evidence>
<accession>A0A167AKA6</accession>
<dbReference type="GO" id="GO:0005634">
    <property type="term" value="C:nucleus"/>
    <property type="evidence" value="ECO:0007669"/>
    <property type="project" value="TreeGrafter"/>
</dbReference>
<feature type="domain" description="G-patch" evidence="2">
    <location>
        <begin position="206"/>
        <end position="276"/>
    </location>
</feature>
<feature type="region of interest" description="Disordered" evidence="1">
    <location>
        <begin position="283"/>
        <end position="347"/>
    </location>
</feature>
<feature type="region of interest" description="Disordered" evidence="1">
    <location>
        <begin position="499"/>
        <end position="523"/>
    </location>
</feature>
<comment type="caution">
    <text evidence="3">The sequence shown here is derived from an EMBL/GenBank/DDBJ whole genome shotgun (WGS) entry which is preliminary data.</text>
</comment>
<dbReference type="Pfam" id="PF01585">
    <property type="entry name" value="G-patch"/>
    <property type="match status" value="1"/>
</dbReference>
<proteinExistence type="predicted"/>
<dbReference type="Proteomes" id="UP000076584">
    <property type="component" value="Unassembled WGS sequence"/>
</dbReference>
<reference evidence="3 4" key="1">
    <citation type="submission" date="2015-06" db="EMBL/GenBank/DDBJ databases">
        <title>Survival trade-offs in plant roots during colonization by closely related pathogenic and mutualistic fungi.</title>
        <authorList>
            <person name="Hacquard S."/>
            <person name="Kracher B."/>
            <person name="Hiruma K."/>
            <person name="Weinman A."/>
            <person name="Muench P."/>
            <person name="Garrido Oter R."/>
            <person name="Ver Loren van Themaat E."/>
            <person name="Dallerey J.-F."/>
            <person name="Damm U."/>
            <person name="Henrissat B."/>
            <person name="Lespinet O."/>
            <person name="Thon M."/>
            <person name="Kemen E."/>
            <person name="McHardy A.C."/>
            <person name="Schulze-Lefert P."/>
            <person name="O'Connell R.J."/>
        </authorList>
    </citation>
    <scope>NUCLEOTIDE SEQUENCE [LARGE SCALE GENOMIC DNA]</scope>
    <source>
        <strain evidence="3 4">MAFF 238704</strain>
    </source>
</reference>
<dbReference type="PROSITE" id="PS50174">
    <property type="entry name" value="G_PATCH"/>
    <property type="match status" value="1"/>
</dbReference>
<dbReference type="EMBL" id="LFIW01001960">
    <property type="protein sequence ID" value="KZL80236.1"/>
    <property type="molecule type" value="Genomic_DNA"/>
</dbReference>
<feature type="region of interest" description="Disordered" evidence="1">
    <location>
        <begin position="615"/>
        <end position="649"/>
    </location>
</feature>
<dbReference type="PANTHER" id="PTHR13384:SF19">
    <property type="entry name" value="G PATCH DOMAIN-CONTAINING PROTEIN 1"/>
    <property type="match status" value="1"/>
</dbReference>
<feature type="compositionally biased region" description="Polar residues" evidence="1">
    <location>
        <begin position="615"/>
        <end position="634"/>
    </location>
</feature>
<sequence>LSGPLLHAVQCFLLERCWNNLLRRLKQNLFQPVAHSLNCQQPRQSALIVAVNPMSHTKRSHATFKADLYDEAAIHVAFGTPLPPLDADVRDDGSYIPIYKQEVRDERGRRRLHGAFTGGWSAGYFNTVGSKEGWTPSTFVSSRTNRRKTNLDTDHHRPEDYMDEEDRADAAAAQDIRTTDPFAALGASGQDGRHPGGLASLIRTQGDTMGFKLLRKMGWKDGQGIGPKVRRKAWLGVSTNIQPTAPEETHLFAPDDVDMIAFSRKADRRGLGYQGEARLSQLYGSGNDRTHRRGSGEVGVDEDDSVSGPQLSLGISGKKQRQTQRGGFGVGILNDTGSDEDDPYEVGPRISYNRVLGGDKAKKKKKQPATTTVSANPALRAKPVFISKPGPARDHVQAKCLDGKPPLKGFVAGHVSESRLFRQSASPYAPPAIPPGWASVKRVGDNQRTVYTSAADAARAAQHDPRTRAAVLGESTLPGKSIFDYLSAASRERLAAASGRTNLPPAKGEVPPEHAKSSEQRLQDRLQSIPSLAKETAIAAMSRGAGAGGPYANDEAKRARYRLYLQRAAGFGDSSVVKPPGMTNDDYVKEIEEFYGCAQLFKPMTGFMATRFTTASTESKGPADSESSSDSNVRQILRPPKATDPAEEAAQMGMYGRMTRLAEDFFPTRLLCKRFNVRPPAHVQPDSEPGASSETRRFINASPAGLDAVKQPTSSGMDTDAMGNLSGPEVAKVLPKPADDVPRAGDKVAVEALRPSDEVFKAIFGNSSDEDE</sequence>
<evidence type="ECO:0000313" key="3">
    <source>
        <dbReference type="EMBL" id="KZL80236.1"/>
    </source>
</evidence>
<dbReference type="PANTHER" id="PTHR13384">
    <property type="entry name" value="G PATCH DOMAIN-CONTAINING PROTEIN 1"/>
    <property type="match status" value="1"/>
</dbReference>
<dbReference type="Pfam" id="PF26093">
    <property type="entry name" value="HTH_TGH"/>
    <property type="match status" value="1"/>
</dbReference>
<dbReference type="Pfam" id="PF07713">
    <property type="entry name" value="DUF1604"/>
    <property type="match status" value="1"/>
</dbReference>
<keyword evidence="4" id="KW-1185">Reference proteome</keyword>
<organism evidence="3 4">
    <name type="scientific">Colletotrichum incanum</name>
    <name type="common">Soybean anthracnose fungus</name>
    <dbReference type="NCBI Taxonomy" id="1573173"/>
    <lineage>
        <taxon>Eukaryota</taxon>
        <taxon>Fungi</taxon>
        <taxon>Dikarya</taxon>
        <taxon>Ascomycota</taxon>
        <taxon>Pezizomycotina</taxon>
        <taxon>Sordariomycetes</taxon>
        <taxon>Hypocreomycetidae</taxon>
        <taxon>Glomerellales</taxon>
        <taxon>Glomerellaceae</taxon>
        <taxon>Colletotrichum</taxon>
        <taxon>Colletotrichum spaethianum species complex</taxon>
    </lineage>
</organism>
<evidence type="ECO:0000256" key="1">
    <source>
        <dbReference type="SAM" id="MobiDB-lite"/>
    </source>
</evidence>
<feature type="region of interest" description="Disordered" evidence="1">
    <location>
        <begin position="702"/>
        <end position="742"/>
    </location>
</feature>
<dbReference type="GO" id="GO:0006397">
    <property type="term" value="P:mRNA processing"/>
    <property type="evidence" value="ECO:0007669"/>
    <property type="project" value="InterPro"/>
</dbReference>
<dbReference type="GO" id="GO:0003723">
    <property type="term" value="F:RNA binding"/>
    <property type="evidence" value="ECO:0007669"/>
    <property type="project" value="TreeGrafter"/>
</dbReference>
<protein>
    <submittedName>
        <fullName evidence="3">G patch domain-containing protein 1 protein</fullName>
    </submittedName>
</protein>
<evidence type="ECO:0000259" key="2">
    <source>
        <dbReference type="PROSITE" id="PS50174"/>
    </source>
</evidence>
<feature type="compositionally biased region" description="Basic and acidic residues" evidence="1">
    <location>
        <begin position="510"/>
        <end position="523"/>
    </location>
</feature>
<dbReference type="AlphaFoldDB" id="A0A167AKA6"/>
<dbReference type="InterPro" id="IPR011666">
    <property type="entry name" value="DUF1604"/>
</dbReference>
<dbReference type="STRING" id="1573173.A0A167AKA6"/>
<dbReference type="InterPro" id="IPR000467">
    <property type="entry name" value="G_patch_dom"/>
</dbReference>
<name>A0A167AKA6_COLIC</name>
<feature type="non-terminal residue" evidence="3">
    <location>
        <position position="1"/>
    </location>
</feature>